<evidence type="ECO:0000259" key="3">
    <source>
        <dbReference type="PROSITE" id="PS51782"/>
    </source>
</evidence>
<dbReference type="CDD" id="cd00118">
    <property type="entry name" value="LysM"/>
    <property type="match status" value="2"/>
</dbReference>
<dbReference type="PROSITE" id="PS51782">
    <property type="entry name" value="LYSM"/>
    <property type="match status" value="2"/>
</dbReference>
<protein>
    <recommendedName>
        <fullName evidence="3">LysM domain-containing protein</fullName>
    </recommendedName>
</protein>
<dbReference type="InterPro" id="IPR052210">
    <property type="entry name" value="LysM1-like"/>
</dbReference>
<dbReference type="InterPro" id="IPR036779">
    <property type="entry name" value="LysM_dom_sf"/>
</dbReference>
<name>A0A6A5VNE5_9PLEO</name>
<dbReference type="PANTHER" id="PTHR34997">
    <property type="entry name" value="AM15"/>
    <property type="match status" value="1"/>
</dbReference>
<reference evidence="4" key="1">
    <citation type="journal article" date="2020" name="Stud. Mycol.">
        <title>101 Dothideomycetes genomes: a test case for predicting lifestyles and emergence of pathogens.</title>
        <authorList>
            <person name="Haridas S."/>
            <person name="Albert R."/>
            <person name="Binder M."/>
            <person name="Bloem J."/>
            <person name="Labutti K."/>
            <person name="Salamov A."/>
            <person name="Andreopoulos B."/>
            <person name="Baker S."/>
            <person name="Barry K."/>
            <person name="Bills G."/>
            <person name="Bluhm B."/>
            <person name="Cannon C."/>
            <person name="Castanera R."/>
            <person name="Culley D."/>
            <person name="Daum C."/>
            <person name="Ezra D."/>
            <person name="Gonzalez J."/>
            <person name="Henrissat B."/>
            <person name="Kuo A."/>
            <person name="Liang C."/>
            <person name="Lipzen A."/>
            <person name="Lutzoni F."/>
            <person name="Magnuson J."/>
            <person name="Mondo S."/>
            <person name="Nolan M."/>
            <person name="Ohm R."/>
            <person name="Pangilinan J."/>
            <person name="Park H.-J."/>
            <person name="Ramirez L."/>
            <person name="Alfaro M."/>
            <person name="Sun H."/>
            <person name="Tritt A."/>
            <person name="Yoshinaga Y."/>
            <person name="Zwiers L.-H."/>
            <person name="Turgeon B."/>
            <person name="Goodwin S."/>
            <person name="Spatafora J."/>
            <person name="Crous P."/>
            <person name="Grigoriev I."/>
        </authorList>
    </citation>
    <scope>NUCLEOTIDE SEQUENCE</scope>
    <source>
        <strain evidence="4">CBS 107.79</strain>
    </source>
</reference>
<gene>
    <name evidence="4" type="ORF">BU23DRAFT_449273</name>
</gene>
<evidence type="ECO:0000256" key="1">
    <source>
        <dbReference type="ARBA" id="ARBA00022669"/>
    </source>
</evidence>
<organism evidence="4 5">
    <name type="scientific">Bimuria novae-zelandiae CBS 107.79</name>
    <dbReference type="NCBI Taxonomy" id="1447943"/>
    <lineage>
        <taxon>Eukaryota</taxon>
        <taxon>Fungi</taxon>
        <taxon>Dikarya</taxon>
        <taxon>Ascomycota</taxon>
        <taxon>Pezizomycotina</taxon>
        <taxon>Dothideomycetes</taxon>
        <taxon>Pleosporomycetidae</taxon>
        <taxon>Pleosporales</taxon>
        <taxon>Massarineae</taxon>
        <taxon>Didymosphaeriaceae</taxon>
        <taxon>Bimuria</taxon>
    </lineage>
</organism>
<keyword evidence="1" id="KW-0147">Chitin-binding</keyword>
<dbReference type="EMBL" id="ML976659">
    <property type="protein sequence ID" value="KAF1978844.1"/>
    <property type="molecule type" value="Genomic_DNA"/>
</dbReference>
<dbReference type="SUPFAM" id="SSF54106">
    <property type="entry name" value="LysM domain"/>
    <property type="match status" value="2"/>
</dbReference>
<dbReference type="Proteomes" id="UP000800036">
    <property type="component" value="Unassembled WGS sequence"/>
</dbReference>
<dbReference type="Pfam" id="PF01476">
    <property type="entry name" value="LysM"/>
    <property type="match status" value="2"/>
</dbReference>
<keyword evidence="5" id="KW-1185">Reference proteome</keyword>
<evidence type="ECO:0000313" key="4">
    <source>
        <dbReference type="EMBL" id="KAF1978844.1"/>
    </source>
</evidence>
<dbReference type="AlphaFoldDB" id="A0A6A5VNE5"/>
<feature type="domain" description="LysM" evidence="3">
    <location>
        <begin position="218"/>
        <end position="263"/>
    </location>
</feature>
<dbReference type="Gene3D" id="3.10.350.10">
    <property type="entry name" value="LysM domain"/>
    <property type="match status" value="2"/>
</dbReference>
<sequence>MYATNRSRSWCILSVLFTIGSLTNFVTAIKLYPSPASLPSQVPVGCRAALSTDITCGPRFILASDLVREIPFNNTFLGDYCSSACSTSFNSFTTNINTRCGNTVYDFGYNNNKTGNDLIAPLKWARDMACLTGTSSIDYCLPKIHNHTVGYCDDCTLKYFAGMLSNAAGARVISEKGFSSIASSCNVSPTKYPHSTITIPKPPPATTSGPNIACWGGQQYTVAQGDTCESIAKSNSLALDRFLYQNSIDFGCKTLNVGNSVCIRDACKTYTIQANQTCKAIASRLGFTRTELVQWNPILESNCDKLDVLKGRTVCITPPGTKSYSFTPTATWNDTWTWPDGSWVTGPTAGVPLANRTTTLSGEFSMTTETLSLVESPIPSLADYFKYCPLTDQMWDDGFDWEGLSTGCTNLLNKYCNPVLTGTPLPSTSFPPNCFPPYPTD</sequence>
<feature type="domain" description="LysM" evidence="3">
    <location>
        <begin position="268"/>
        <end position="316"/>
    </location>
</feature>
<dbReference type="InterPro" id="IPR018392">
    <property type="entry name" value="LysM"/>
</dbReference>
<evidence type="ECO:0000313" key="5">
    <source>
        <dbReference type="Proteomes" id="UP000800036"/>
    </source>
</evidence>
<dbReference type="SMART" id="SM00257">
    <property type="entry name" value="LysM"/>
    <property type="match status" value="2"/>
</dbReference>
<keyword evidence="2" id="KW-0843">Virulence</keyword>
<dbReference type="PANTHER" id="PTHR34997:SF1">
    <property type="entry name" value="PEPTIDOGLYCAN-BINDING LYSIN DOMAIN"/>
    <property type="match status" value="1"/>
</dbReference>
<proteinExistence type="predicted"/>
<evidence type="ECO:0000256" key="2">
    <source>
        <dbReference type="ARBA" id="ARBA00023026"/>
    </source>
</evidence>
<dbReference type="GO" id="GO:0008061">
    <property type="term" value="F:chitin binding"/>
    <property type="evidence" value="ECO:0007669"/>
    <property type="project" value="UniProtKB-KW"/>
</dbReference>
<dbReference type="OrthoDB" id="5985073at2759"/>
<accession>A0A6A5VNE5</accession>